<keyword evidence="2" id="KW-1185">Reference proteome</keyword>
<evidence type="ECO:0000313" key="2">
    <source>
        <dbReference type="Proteomes" id="UP000593567"/>
    </source>
</evidence>
<comment type="caution">
    <text evidence="1">The sequence shown here is derived from an EMBL/GenBank/DDBJ whole genome shotgun (WGS) entry which is preliminary data.</text>
</comment>
<protein>
    <submittedName>
        <fullName evidence="1">AEN</fullName>
    </submittedName>
</protein>
<gene>
    <name evidence="1" type="ORF">EB796_012915</name>
</gene>
<organism evidence="1 2">
    <name type="scientific">Bugula neritina</name>
    <name type="common">Brown bryozoan</name>
    <name type="synonym">Sertularia neritina</name>
    <dbReference type="NCBI Taxonomy" id="10212"/>
    <lineage>
        <taxon>Eukaryota</taxon>
        <taxon>Metazoa</taxon>
        <taxon>Spiralia</taxon>
        <taxon>Lophotrochozoa</taxon>
        <taxon>Bryozoa</taxon>
        <taxon>Gymnolaemata</taxon>
        <taxon>Cheilostomatida</taxon>
        <taxon>Flustrina</taxon>
        <taxon>Buguloidea</taxon>
        <taxon>Bugulidae</taxon>
        <taxon>Bugula</taxon>
    </lineage>
</organism>
<name>A0A7J7JS44_BUGNE</name>
<dbReference type="EMBL" id="VXIV02001912">
    <property type="protein sequence ID" value="KAF6028775.1"/>
    <property type="molecule type" value="Genomic_DNA"/>
</dbReference>
<dbReference type="GO" id="GO:0003676">
    <property type="term" value="F:nucleic acid binding"/>
    <property type="evidence" value="ECO:0007669"/>
    <property type="project" value="InterPro"/>
</dbReference>
<dbReference type="Gene3D" id="3.30.420.10">
    <property type="entry name" value="Ribonuclease H-like superfamily/Ribonuclease H"/>
    <property type="match status" value="1"/>
</dbReference>
<sequence length="94" mass="10656">MYKKKSRISGPGTCRVGLKKLSAVLLNSRIQEGSHCSVEDAVHTMKLYLLVRDQWETQLAHSPNSTSEDELSSTLYNNSSQYLDDFFWTSANQI</sequence>
<dbReference type="AlphaFoldDB" id="A0A7J7JS44"/>
<dbReference type="InterPro" id="IPR036397">
    <property type="entry name" value="RNaseH_sf"/>
</dbReference>
<dbReference type="Proteomes" id="UP000593567">
    <property type="component" value="Unassembled WGS sequence"/>
</dbReference>
<dbReference type="OrthoDB" id="16516at2759"/>
<accession>A0A7J7JS44</accession>
<reference evidence="1" key="1">
    <citation type="submission" date="2020-06" db="EMBL/GenBank/DDBJ databases">
        <title>Draft genome of Bugula neritina, a colonial animal packing powerful symbionts and potential medicines.</title>
        <authorList>
            <person name="Rayko M."/>
        </authorList>
    </citation>
    <scope>NUCLEOTIDE SEQUENCE [LARGE SCALE GENOMIC DNA]</scope>
    <source>
        <strain evidence="1">Kwan_BN1</strain>
    </source>
</reference>
<evidence type="ECO:0000313" key="1">
    <source>
        <dbReference type="EMBL" id="KAF6028775.1"/>
    </source>
</evidence>
<proteinExistence type="predicted"/>